<name>A0A7R8H0M5_LEPSM</name>
<dbReference type="EMBL" id="HG994589">
    <property type="protein sequence ID" value="CAF2793933.1"/>
    <property type="molecule type" value="Genomic_DNA"/>
</dbReference>
<dbReference type="AlphaFoldDB" id="A0A7R8H0M5"/>
<reference evidence="1" key="1">
    <citation type="submission" date="2021-02" db="EMBL/GenBank/DDBJ databases">
        <authorList>
            <person name="Bekaert M."/>
        </authorList>
    </citation>
    <scope>NUCLEOTIDE SEQUENCE</scope>
    <source>
        <strain evidence="1">IoA-00</strain>
    </source>
</reference>
<accession>A0A7R8H0M5</accession>
<gene>
    <name evidence="1" type="ORF">LSAA_2537</name>
</gene>
<proteinExistence type="predicted"/>
<keyword evidence="2" id="KW-1185">Reference proteome</keyword>
<dbReference type="Proteomes" id="UP000675881">
    <property type="component" value="Chromosome 10"/>
</dbReference>
<protein>
    <submittedName>
        <fullName evidence="1">(salmon louse) hypothetical protein</fullName>
    </submittedName>
</protein>
<evidence type="ECO:0000313" key="2">
    <source>
        <dbReference type="Proteomes" id="UP000675881"/>
    </source>
</evidence>
<sequence>MLLRVLEIFLLITGIIVHVPQVTAPFPPCSPFYRLNKLIEGNNWSSDMNRFYPVKPCPYKNPSRAPGRLRTFSAHTTSFLLDHILSETNWFLRKGIPRGIKMLTGQEKFLIIIITL</sequence>
<evidence type="ECO:0000313" key="1">
    <source>
        <dbReference type="EMBL" id="CAF2793933.1"/>
    </source>
</evidence>
<organism evidence="1 2">
    <name type="scientific">Lepeophtheirus salmonis</name>
    <name type="common">Salmon louse</name>
    <name type="synonym">Caligus salmonis</name>
    <dbReference type="NCBI Taxonomy" id="72036"/>
    <lineage>
        <taxon>Eukaryota</taxon>
        <taxon>Metazoa</taxon>
        <taxon>Ecdysozoa</taxon>
        <taxon>Arthropoda</taxon>
        <taxon>Crustacea</taxon>
        <taxon>Multicrustacea</taxon>
        <taxon>Hexanauplia</taxon>
        <taxon>Copepoda</taxon>
        <taxon>Siphonostomatoida</taxon>
        <taxon>Caligidae</taxon>
        <taxon>Lepeophtheirus</taxon>
    </lineage>
</organism>